<gene>
    <name evidence="10" type="ORF">SAMN06296378_1990</name>
</gene>
<dbReference type="PANTHER" id="PTHR43790">
    <property type="entry name" value="CARBOHYDRATE TRANSPORT ATP-BINDING PROTEIN MG119-RELATED"/>
    <property type="match status" value="1"/>
</dbReference>
<dbReference type="GO" id="GO:0005524">
    <property type="term" value="F:ATP binding"/>
    <property type="evidence" value="ECO:0007669"/>
    <property type="project" value="UniProtKB-KW"/>
</dbReference>
<proteinExistence type="predicted"/>
<dbReference type="InterPro" id="IPR003593">
    <property type="entry name" value="AAA+_ATPase"/>
</dbReference>
<dbReference type="Gene3D" id="3.40.50.300">
    <property type="entry name" value="P-loop containing nucleotide triphosphate hydrolases"/>
    <property type="match status" value="2"/>
</dbReference>
<evidence type="ECO:0000256" key="1">
    <source>
        <dbReference type="ARBA" id="ARBA00004202"/>
    </source>
</evidence>
<keyword evidence="3" id="KW-1003">Cell membrane</keyword>
<dbReference type="SUPFAM" id="SSF52540">
    <property type="entry name" value="P-loop containing nucleoside triphosphate hydrolases"/>
    <property type="match status" value="2"/>
</dbReference>
<protein>
    <submittedName>
        <fullName evidence="10">Monosaccharide ABC transporter ATP-binding protein, CUT2 family</fullName>
    </submittedName>
</protein>
<keyword evidence="11" id="KW-1185">Reference proteome</keyword>
<feature type="domain" description="ABC transporter" evidence="9">
    <location>
        <begin position="307"/>
        <end position="549"/>
    </location>
</feature>
<dbReference type="CDD" id="cd03215">
    <property type="entry name" value="ABC_Carb_Monos_II"/>
    <property type="match status" value="1"/>
</dbReference>
<evidence type="ECO:0000313" key="10">
    <source>
        <dbReference type="EMBL" id="SOE69505.1"/>
    </source>
</evidence>
<dbReference type="GO" id="GO:0016887">
    <property type="term" value="F:ATP hydrolysis activity"/>
    <property type="evidence" value="ECO:0007669"/>
    <property type="project" value="InterPro"/>
</dbReference>
<accession>A0A2C8ZUY4</accession>
<dbReference type="SMART" id="SM00382">
    <property type="entry name" value="AAA"/>
    <property type="match status" value="2"/>
</dbReference>
<evidence type="ECO:0000259" key="9">
    <source>
        <dbReference type="PROSITE" id="PS50893"/>
    </source>
</evidence>
<keyword evidence="6 10" id="KW-0067">ATP-binding</keyword>
<keyword evidence="4" id="KW-0677">Repeat</keyword>
<dbReference type="FunFam" id="3.40.50.300:FF:000127">
    <property type="entry name" value="Ribose import ATP-binding protein RbsA"/>
    <property type="match status" value="1"/>
</dbReference>
<evidence type="ECO:0000256" key="3">
    <source>
        <dbReference type="ARBA" id="ARBA00022475"/>
    </source>
</evidence>
<reference evidence="10 11" key="1">
    <citation type="submission" date="2017-09" db="EMBL/GenBank/DDBJ databases">
        <authorList>
            <person name="Ehlers B."/>
            <person name="Leendertz F.H."/>
        </authorList>
    </citation>
    <scope>NUCLEOTIDE SEQUENCE [LARGE SCALE GENOMIC DNA]</scope>
    <source>
        <strain evidence="10 11">CGMCC 1.05381</strain>
    </source>
</reference>
<comment type="subcellular location">
    <subcellularLocation>
        <location evidence="1">Cell membrane</location>
        <topology evidence="1">Peripheral membrane protein</topology>
    </subcellularLocation>
</comment>
<keyword evidence="2" id="KW-0813">Transport</keyword>
<dbReference type="GO" id="GO:0005886">
    <property type="term" value="C:plasma membrane"/>
    <property type="evidence" value="ECO:0007669"/>
    <property type="project" value="UniProtKB-SubCell"/>
</dbReference>
<dbReference type="Proteomes" id="UP000219440">
    <property type="component" value="Unassembled WGS sequence"/>
</dbReference>
<evidence type="ECO:0000256" key="7">
    <source>
        <dbReference type="ARBA" id="ARBA00022967"/>
    </source>
</evidence>
<keyword evidence="5" id="KW-0547">Nucleotide-binding</keyword>
<dbReference type="Pfam" id="PF00005">
    <property type="entry name" value="ABC_tran"/>
    <property type="match status" value="2"/>
</dbReference>
<dbReference type="EMBL" id="OCST01000004">
    <property type="protein sequence ID" value="SOE69505.1"/>
    <property type="molecule type" value="Genomic_DNA"/>
</dbReference>
<dbReference type="PROSITE" id="PS50893">
    <property type="entry name" value="ABC_TRANSPORTER_2"/>
    <property type="match status" value="2"/>
</dbReference>
<dbReference type="OrthoDB" id="39350at2"/>
<evidence type="ECO:0000256" key="4">
    <source>
        <dbReference type="ARBA" id="ARBA00022737"/>
    </source>
</evidence>
<evidence type="ECO:0000256" key="8">
    <source>
        <dbReference type="ARBA" id="ARBA00023136"/>
    </source>
</evidence>
<organism evidence="10 11">
    <name type="scientific">Salinibacterium xinjiangense</name>
    <dbReference type="NCBI Taxonomy" id="386302"/>
    <lineage>
        <taxon>Bacteria</taxon>
        <taxon>Bacillati</taxon>
        <taxon>Actinomycetota</taxon>
        <taxon>Actinomycetes</taxon>
        <taxon>Micrococcales</taxon>
        <taxon>Microbacteriaceae</taxon>
        <taxon>Salinibacterium</taxon>
    </lineage>
</organism>
<sequence length="555" mass="60274">MDEVHRLDISPVDSAGIGTFAGEAAGARPLDAGDPAVLIDVQGLEKTYAGSYALAGVDFQLLRGEVHALLGQNGAGKSTFIKVLAGIERPSAGRIQVLGQERSFHSAHDSRSAGIAIVYQELSLIPTMRVVDNLFLGREPRKGFGVVDRKKMLAQARAFLKEYDFPLDPRALVSELPFAYRQMTEIAKALMGNVRILVLDEPTSALSEHEEEVLFSAVRKVVARGVGVIYVTHRLSEVFAMCDRVTVLRDGSNVGSFPTAEIDMPGLVSAIVGPSEPIAAELMATEATDHVSNHQVKSPDTQSPVISRVTPFLELTDVKNDALNGVSITVRPGEIVGLAGVIGSGRTEILETIFGLRSVAEGALMIGGQHRRLKSPTDAIRLGIGLVPEDRHEQGLVLEHTIDRNLSLPLLKRLTRFGRFRTRASMRRSQLVMTALSVKAPNQLATLMTLSGGNQQKVVFGKWLEPRCELLLLDEPTVGVDVGAREEIYQVIRQAAAEGTSTLVVSSDLSELLLLCDRIYVVRDGKTHQSMARNEISNVEEFHHLVAAERLTPDV</sequence>
<evidence type="ECO:0000256" key="6">
    <source>
        <dbReference type="ARBA" id="ARBA00022840"/>
    </source>
</evidence>
<name>A0A2C8ZUY4_9MICO</name>
<dbReference type="InterPro" id="IPR017871">
    <property type="entry name" value="ABC_transporter-like_CS"/>
</dbReference>
<dbReference type="InterPro" id="IPR050107">
    <property type="entry name" value="ABC_carbohydrate_import_ATPase"/>
</dbReference>
<dbReference type="RefSeq" id="WP_097061090.1">
    <property type="nucleotide sequence ID" value="NZ_BMLC01000005.1"/>
</dbReference>
<dbReference type="InterPro" id="IPR027417">
    <property type="entry name" value="P-loop_NTPase"/>
</dbReference>
<evidence type="ECO:0000313" key="11">
    <source>
        <dbReference type="Proteomes" id="UP000219440"/>
    </source>
</evidence>
<keyword evidence="7" id="KW-1278">Translocase</keyword>
<dbReference type="PROSITE" id="PS00211">
    <property type="entry name" value="ABC_TRANSPORTER_1"/>
    <property type="match status" value="1"/>
</dbReference>
<feature type="domain" description="ABC transporter" evidence="9">
    <location>
        <begin position="39"/>
        <end position="275"/>
    </location>
</feature>
<dbReference type="AlphaFoldDB" id="A0A2C8ZUY4"/>
<dbReference type="PANTHER" id="PTHR43790:SF9">
    <property type="entry name" value="GALACTOFURANOSE TRANSPORTER ATP-BINDING PROTEIN YTFR"/>
    <property type="match status" value="1"/>
</dbReference>
<dbReference type="InterPro" id="IPR003439">
    <property type="entry name" value="ABC_transporter-like_ATP-bd"/>
</dbReference>
<evidence type="ECO:0000256" key="5">
    <source>
        <dbReference type="ARBA" id="ARBA00022741"/>
    </source>
</evidence>
<evidence type="ECO:0000256" key="2">
    <source>
        <dbReference type="ARBA" id="ARBA00022448"/>
    </source>
</evidence>
<dbReference type="CDD" id="cd03216">
    <property type="entry name" value="ABC_Carb_Monos_I"/>
    <property type="match status" value="1"/>
</dbReference>
<keyword evidence="8" id="KW-0472">Membrane</keyword>